<organism evidence="1 2">
    <name type="scientific">Streptomyces antimycoticus</name>
    <dbReference type="NCBI Taxonomy" id="68175"/>
    <lineage>
        <taxon>Bacteria</taxon>
        <taxon>Bacillati</taxon>
        <taxon>Actinomycetota</taxon>
        <taxon>Actinomycetes</taxon>
        <taxon>Kitasatosporales</taxon>
        <taxon>Streptomycetaceae</taxon>
        <taxon>Streptomyces</taxon>
        <taxon>Streptomyces violaceusniger group</taxon>
    </lineage>
</organism>
<gene>
    <name evidence="1" type="ORF">SSPO_008960</name>
</gene>
<evidence type="ECO:0000313" key="1">
    <source>
        <dbReference type="EMBL" id="BBJ38178.1"/>
    </source>
</evidence>
<accession>A0A499UFK0</accession>
<evidence type="ECO:0000313" key="2">
    <source>
        <dbReference type="Proteomes" id="UP000463951"/>
    </source>
</evidence>
<dbReference type="Proteomes" id="UP000463951">
    <property type="component" value="Chromosome"/>
</dbReference>
<proteinExistence type="predicted"/>
<reference evidence="1 2" key="1">
    <citation type="journal article" date="2020" name="Int. J. Syst. Evol. Microbiol.">
        <title>Reclassification of Streptomyces castelarensis and Streptomyces sporoclivatus as later heterotypic synonyms of Streptomyces antimycoticus.</title>
        <authorList>
            <person name="Komaki H."/>
            <person name="Tamura T."/>
        </authorList>
    </citation>
    <scope>NUCLEOTIDE SEQUENCE [LARGE SCALE GENOMIC DNA]</scope>
    <source>
        <strain evidence="1 2">NBRC 100767</strain>
    </source>
</reference>
<sequence length="255" mass="26793">MVHLAGGDAHPGVLGPQALEARQVAVGQRLLDPEHVELGQPRDGLAGPGEVGGARGVARHAPRLVEVHHDLEVRAQFLAYGADRGDPLVHPVAVDADLHRAEARFADLQRGGDTLLGRLELTAGGVGGQLLGRVAEQLGHRAAVDLADDVPQRRLQRPVVGAVEVGGLDGLDVPGDVERVLADEQVLVGVEAVHQITGADTGDPLVGVDADDRRVEVAPWLGVPRGPERRVQLQAQPVQGDIRDLHRVSTSEVGA</sequence>
<dbReference type="AlphaFoldDB" id="A0A499UFK0"/>
<name>A0A499UFK0_9ACTN</name>
<protein>
    <submittedName>
        <fullName evidence="1">Uncharacterized protein</fullName>
    </submittedName>
</protein>
<dbReference type="EMBL" id="AP019620">
    <property type="protein sequence ID" value="BBJ38178.1"/>
    <property type="molecule type" value="Genomic_DNA"/>
</dbReference>